<reference evidence="6 7" key="1">
    <citation type="submission" date="2022-10" db="EMBL/GenBank/DDBJ databases">
        <title>paucibacter sp. hw8 Genome sequencing.</title>
        <authorList>
            <person name="Park S."/>
        </authorList>
    </citation>
    <scope>NUCLEOTIDE SEQUENCE [LARGE SCALE GENOMIC DNA]</scope>
    <source>
        <strain evidence="7">hw8</strain>
    </source>
</reference>
<dbReference type="PANTHER" id="PTHR36917">
    <property type="entry name" value="INTRACELLULAR SEPTATION PROTEIN A-RELATED"/>
    <property type="match status" value="1"/>
</dbReference>
<sequence length="219" mass="24402">MKLLLDFLPLVLFFGTFKYADSHKEWAAAFATEHFGFMISGGKVGLEEGPVLLATLVVMVATLAQALLLKLRGKKIDLMLWISLGLVVTLGGATLWFHNETFIKWKPTGLYWAMALVFWVSQAFFDKSLLKSMLGKDLELPGFVWKTLNRAWVLFFASMGVLNLYVAYHFSTSAWANFKAFGTTGLILLFTIAQGLYLSRYLTPPTDNDGAPGKSESQP</sequence>
<dbReference type="EMBL" id="JAQQXS010000002">
    <property type="protein sequence ID" value="MDC8784017.1"/>
    <property type="molecule type" value="Genomic_DNA"/>
</dbReference>
<feature type="transmembrane region" description="Helical" evidence="5">
    <location>
        <begin position="109"/>
        <end position="130"/>
    </location>
</feature>
<feature type="transmembrane region" description="Helical" evidence="5">
    <location>
        <begin position="78"/>
        <end position="97"/>
    </location>
</feature>
<keyword evidence="1 5" id="KW-1003">Cell membrane</keyword>
<name>A0ABT5KMG0_9BURK</name>
<keyword evidence="4 5" id="KW-0472">Membrane</keyword>
<comment type="subcellular location">
    <subcellularLocation>
        <location evidence="5">Cell inner membrane</location>
        <topology evidence="5">Multi-pass membrane protein</topology>
    </subcellularLocation>
</comment>
<comment type="similarity">
    <text evidence="5">Belongs to the YciB family.</text>
</comment>
<organism evidence="6 7">
    <name type="scientific">Roseateles koreensis</name>
    <dbReference type="NCBI Taxonomy" id="2987526"/>
    <lineage>
        <taxon>Bacteria</taxon>
        <taxon>Pseudomonadati</taxon>
        <taxon>Pseudomonadota</taxon>
        <taxon>Betaproteobacteria</taxon>
        <taxon>Burkholderiales</taxon>
        <taxon>Sphaerotilaceae</taxon>
        <taxon>Roseateles</taxon>
    </lineage>
</organism>
<evidence type="ECO:0000256" key="3">
    <source>
        <dbReference type="ARBA" id="ARBA00022989"/>
    </source>
</evidence>
<gene>
    <name evidence="5" type="primary">yciB</name>
    <name evidence="6" type="ORF">PRZ01_02290</name>
</gene>
<dbReference type="Proteomes" id="UP001219862">
    <property type="component" value="Unassembled WGS sequence"/>
</dbReference>
<dbReference type="InterPro" id="IPR006008">
    <property type="entry name" value="YciB"/>
</dbReference>
<evidence type="ECO:0000256" key="4">
    <source>
        <dbReference type="ARBA" id="ARBA00023136"/>
    </source>
</evidence>
<proteinExistence type="inferred from homology"/>
<feature type="transmembrane region" description="Helical" evidence="5">
    <location>
        <begin position="180"/>
        <end position="198"/>
    </location>
</feature>
<protein>
    <recommendedName>
        <fullName evidence="5">Inner membrane-spanning protein YciB</fullName>
    </recommendedName>
</protein>
<comment type="function">
    <text evidence="5">Plays a role in cell envelope biogenesis, maintenance of cell envelope integrity and membrane homeostasis.</text>
</comment>
<dbReference type="NCBIfam" id="NF001325">
    <property type="entry name" value="PRK00259.1-3"/>
    <property type="match status" value="1"/>
</dbReference>
<evidence type="ECO:0000256" key="5">
    <source>
        <dbReference type="HAMAP-Rule" id="MF_00189"/>
    </source>
</evidence>
<keyword evidence="7" id="KW-1185">Reference proteome</keyword>
<keyword evidence="2 5" id="KW-0812">Transmembrane</keyword>
<dbReference type="HAMAP" id="MF_00189">
    <property type="entry name" value="YciB"/>
    <property type="match status" value="1"/>
</dbReference>
<dbReference type="RefSeq" id="WP_273595139.1">
    <property type="nucleotide sequence ID" value="NZ_JAQQXS010000002.1"/>
</dbReference>
<feature type="transmembrane region" description="Helical" evidence="5">
    <location>
        <begin position="51"/>
        <end position="71"/>
    </location>
</feature>
<feature type="transmembrane region" description="Helical" evidence="5">
    <location>
        <begin position="151"/>
        <end position="168"/>
    </location>
</feature>
<evidence type="ECO:0000256" key="1">
    <source>
        <dbReference type="ARBA" id="ARBA00022475"/>
    </source>
</evidence>
<accession>A0ABT5KMG0</accession>
<dbReference type="Pfam" id="PF04279">
    <property type="entry name" value="IspA"/>
    <property type="match status" value="1"/>
</dbReference>
<keyword evidence="3 5" id="KW-1133">Transmembrane helix</keyword>
<evidence type="ECO:0000256" key="2">
    <source>
        <dbReference type="ARBA" id="ARBA00022692"/>
    </source>
</evidence>
<comment type="caution">
    <text evidence="6">The sequence shown here is derived from an EMBL/GenBank/DDBJ whole genome shotgun (WGS) entry which is preliminary data.</text>
</comment>
<keyword evidence="5" id="KW-0997">Cell inner membrane</keyword>
<evidence type="ECO:0000313" key="7">
    <source>
        <dbReference type="Proteomes" id="UP001219862"/>
    </source>
</evidence>
<evidence type="ECO:0000313" key="6">
    <source>
        <dbReference type="EMBL" id="MDC8784017.1"/>
    </source>
</evidence>
<dbReference type="PANTHER" id="PTHR36917:SF1">
    <property type="entry name" value="INNER MEMBRANE-SPANNING PROTEIN YCIB"/>
    <property type="match status" value="1"/>
</dbReference>